<keyword evidence="4" id="KW-0378">Hydrolase</keyword>
<sequence length="949" mass="102495">MGLNFGQMQDATGVGLSMGEQTQMVPRGELRAFELAASFSEEAVVFIADCESRAAAPGHVGSVGTNEDQFDKEVELYVSYSLASGEPDHLGSVLGRLFKGLESGSQQALKWKLIVCQVPMMVAELSRWDSAKRQSAREAFELEKAKRAKKREEDHVSEAGQALDQASLQRGPQREETSIAQKKHDKQKNRKDNKTWVPKWKRLRPSCKYVNFGWRQKCGQCTAVAPLETLSLQEQQAVENLTDPQEIQRHQDFKDWEVKWLAGLVEQQSDLELEDAVCFINAKQLVNIQGMIFQAWAGAISGKTKKGKQKSKGPVNAAGAGGSGLRWLWAALLAARAAAAGPERGGGRLVLDLHLPDHVVARHRARKAAAAAAADRAEAAGAHQLRGRLLAAAHSIELGNDDNVQYHLKISVGESCGAHPRGEQQFQVVPDTGSSDLWIPALNCTQCRSGAARFDFNQSCSAVWKGDRIKFQYGDGTVAIGDSFTDTVTVGSLVVKDQFVIQVDSVTSETHMKSDGILGLAHHYQKDSNSKGETFLTTLFKEHADLPKQFSFYLTGTAEEPSKLIFGDANLKELSKETSFRYGKAQYMEQTDLWLTSIWSIGWSTTGVEHTFNDRFNGMGSPALVDSGSSLIVLDPEISTALCGGACAGKGGAERSFVLGGVRGLVGIYTLGRGEVKVSRDLGSRLVINVISEDNEQFSLCMKPEEYTIDSVDFLDPSKSTCVPSLQRGSPGQPVPIIFGMTFMRAFYTTFDIENHRIGFARSNLSPLPALAKCTIDSQPVIRRSLWLASMVAALFSVTFACYVVWVPALAPDKGCCKQQAVVLRAGCRAPTAGGPRPSEAAGQLSASSAGQSQEVDKLRSEVGAARQERDSALLAQASLEEEGARLRGQLRAALAEGSGFSGGSLVLSLGRGYQGTVGCPWVLRVDGVRVGDLGVPDPVVPLPPSGSA</sequence>
<keyword evidence="6" id="KW-0812">Transmembrane</keyword>
<comment type="caution">
    <text evidence="8">The sequence shown here is derived from an EMBL/GenBank/DDBJ whole genome shotgun (WGS) entry which is preliminary data.</text>
</comment>
<accession>A0ABN9TY35</accession>
<feature type="transmembrane region" description="Helical" evidence="6">
    <location>
        <begin position="786"/>
        <end position="806"/>
    </location>
</feature>
<evidence type="ECO:0000256" key="3">
    <source>
        <dbReference type="ARBA" id="ARBA00022750"/>
    </source>
</evidence>
<organism evidence="8 9">
    <name type="scientific">Prorocentrum cordatum</name>
    <dbReference type="NCBI Taxonomy" id="2364126"/>
    <lineage>
        <taxon>Eukaryota</taxon>
        <taxon>Sar</taxon>
        <taxon>Alveolata</taxon>
        <taxon>Dinophyceae</taxon>
        <taxon>Prorocentrales</taxon>
        <taxon>Prorocentraceae</taxon>
        <taxon>Prorocentrum</taxon>
    </lineage>
</organism>
<evidence type="ECO:0000256" key="4">
    <source>
        <dbReference type="ARBA" id="ARBA00022801"/>
    </source>
</evidence>
<feature type="region of interest" description="Disordered" evidence="5">
    <location>
        <begin position="146"/>
        <end position="194"/>
    </location>
</feature>
<dbReference type="PROSITE" id="PS51767">
    <property type="entry name" value="PEPTIDASE_A1"/>
    <property type="match status" value="1"/>
</dbReference>
<evidence type="ECO:0000256" key="6">
    <source>
        <dbReference type="SAM" id="Phobius"/>
    </source>
</evidence>
<keyword evidence="2" id="KW-0645">Protease</keyword>
<evidence type="ECO:0000313" key="9">
    <source>
        <dbReference type="Proteomes" id="UP001189429"/>
    </source>
</evidence>
<feature type="compositionally biased region" description="Basic and acidic residues" evidence="5">
    <location>
        <begin position="146"/>
        <end position="157"/>
    </location>
</feature>
<reference evidence="8" key="1">
    <citation type="submission" date="2023-10" db="EMBL/GenBank/DDBJ databases">
        <authorList>
            <person name="Chen Y."/>
            <person name="Shah S."/>
            <person name="Dougan E. K."/>
            <person name="Thang M."/>
            <person name="Chan C."/>
        </authorList>
    </citation>
    <scope>NUCLEOTIDE SEQUENCE [LARGE SCALE GENOMIC DNA]</scope>
</reference>
<dbReference type="InterPro" id="IPR034164">
    <property type="entry name" value="Pepsin-like_dom"/>
</dbReference>
<feature type="region of interest" description="Disordered" evidence="5">
    <location>
        <begin position="835"/>
        <end position="862"/>
    </location>
</feature>
<keyword evidence="3" id="KW-0064">Aspartyl protease</keyword>
<keyword evidence="6" id="KW-0472">Membrane</keyword>
<dbReference type="InterPro" id="IPR001461">
    <property type="entry name" value="Aspartic_peptidase_A1"/>
</dbReference>
<gene>
    <name evidence="8" type="ORF">PCOR1329_LOCUS43123</name>
</gene>
<name>A0ABN9TY35_9DINO</name>
<dbReference type="CDD" id="cd05471">
    <property type="entry name" value="pepsin_like"/>
    <property type="match status" value="1"/>
</dbReference>
<dbReference type="PANTHER" id="PTHR47966:SF51">
    <property type="entry name" value="BETA-SITE APP-CLEAVING ENZYME, ISOFORM A-RELATED"/>
    <property type="match status" value="1"/>
</dbReference>
<feature type="domain" description="Peptidase A1" evidence="7">
    <location>
        <begin position="406"/>
        <end position="761"/>
    </location>
</feature>
<dbReference type="Proteomes" id="UP001189429">
    <property type="component" value="Unassembled WGS sequence"/>
</dbReference>
<dbReference type="SUPFAM" id="SSF50630">
    <property type="entry name" value="Acid proteases"/>
    <property type="match status" value="1"/>
</dbReference>
<dbReference type="InterPro" id="IPR033121">
    <property type="entry name" value="PEPTIDASE_A1"/>
</dbReference>
<feature type="compositionally biased region" description="Basic residues" evidence="5">
    <location>
        <begin position="181"/>
        <end position="191"/>
    </location>
</feature>
<evidence type="ECO:0000313" key="8">
    <source>
        <dbReference type="EMBL" id="CAK0850825.1"/>
    </source>
</evidence>
<evidence type="ECO:0000256" key="1">
    <source>
        <dbReference type="ARBA" id="ARBA00007447"/>
    </source>
</evidence>
<keyword evidence="9" id="KW-1185">Reference proteome</keyword>
<dbReference type="Pfam" id="PF00026">
    <property type="entry name" value="Asp"/>
    <property type="match status" value="1"/>
</dbReference>
<evidence type="ECO:0000259" key="7">
    <source>
        <dbReference type="PROSITE" id="PS51767"/>
    </source>
</evidence>
<proteinExistence type="inferred from homology"/>
<dbReference type="PRINTS" id="PR00792">
    <property type="entry name" value="PEPSIN"/>
</dbReference>
<dbReference type="EMBL" id="CAUYUJ010015180">
    <property type="protein sequence ID" value="CAK0850825.1"/>
    <property type="molecule type" value="Genomic_DNA"/>
</dbReference>
<dbReference type="Gene3D" id="2.40.70.10">
    <property type="entry name" value="Acid Proteases"/>
    <property type="match status" value="2"/>
</dbReference>
<protein>
    <recommendedName>
        <fullName evidence="7">Peptidase A1 domain-containing protein</fullName>
    </recommendedName>
</protein>
<comment type="similarity">
    <text evidence="1">Belongs to the peptidase A1 family.</text>
</comment>
<feature type="compositionally biased region" description="Low complexity" evidence="5">
    <location>
        <begin position="839"/>
        <end position="854"/>
    </location>
</feature>
<evidence type="ECO:0000256" key="5">
    <source>
        <dbReference type="SAM" id="MobiDB-lite"/>
    </source>
</evidence>
<keyword evidence="6" id="KW-1133">Transmembrane helix</keyword>
<dbReference type="InterPro" id="IPR021109">
    <property type="entry name" value="Peptidase_aspartic_dom_sf"/>
</dbReference>
<evidence type="ECO:0000256" key="2">
    <source>
        <dbReference type="ARBA" id="ARBA00022670"/>
    </source>
</evidence>
<dbReference type="PANTHER" id="PTHR47966">
    <property type="entry name" value="BETA-SITE APP-CLEAVING ENZYME, ISOFORM A-RELATED"/>
    <property type="match status" value="1"/>
</dbReference>